<dbReference type="PANTHER" id="PTHR31890:SF24">
    <property type="entry name" value="PLANT INVERTASE_PECTIN METHYLESTERASE INHIBITOR PROTEIN"/>
    <property type="match status" value="1"/>
</dbReference>
<protein>
    <recommendedName>
        <fullName evidence="2">Pectinesterase inhibitor domain-containing protein</fullName>
    </recommendedName>
</protein>
<proteinExistence type="predicted"/>
<feature type="signal peptide" evidence="1">
    <location>
        <begin position="1"/>
        <end position="18"/>
    </location>
</feature>
<accession>A0ABD1M8L5</accession>
<name>A0ABD1M8L5_9FABA</name>
<feature type="chain" id="PRO_5044865279" description="Pectinesterase inhibitor domain-containing protein" evidence="1">
    <location>
        <begin position="19"/>
        <end position="182"/>
    </location>
</feature>
<dbReference type="InterPro" id="IPR006501">
    <property type="entry name" value="Pectinesterase_inhib_dom"/>
</dbReference>
<evidence type="ECO:0000259" key="2">
    <source>
        <dbReference type="Pfam" id="PF04043"/>
    </source>
</evidence>
<evidence type="ECO:0000313" key="3">
    <source>
        <dbReference type="EMBL" id="KAL2332086.1"/>
    </source>
</evidence>
<evidence type="ECO:0000313" key="4">
    <source>
        <dbReference type="Proteomes" id="UP001603857"/>
    </source>
</evidence>
<dbReference type="AlphaFoldDB" id="A0ABD1M8L5"/>
<feature type="domain" description="Pectinesterase inhibitor" evidence="2">
    <location>
        <begin position="32"/>
        <end position="147"/>
    </location>
</feature>
<reference evidence="3 4" key="1">
    <citation type="submission" date="2024-08" db="EMBL/GenBank/DDBJ databases">
        <title>Insights into the chromosomal genome structure of Flemingia macrophylla.</title>
        <authorList>
            <person name="Ding Y."/>
            <person name="Zhao Y."/>
            <person name="Bi W."/>
            <person name="Wu M."/>
            <person name="Zhao G."/>
            <person name="Gong Y."/>
            <person name="Li W."/>
            <person name="Zhang P."/>
        </authorList>
    </citation>
    <scope>NUCLEOTIDE SEQUENCE [LARGE SCALE GENOMIC DNA]</scope>
    <source>
        <strain evidence="3">DYQJB</strain>
        <tissue evidence="3">Leaf</tissue>
    </source>
</reference>
<gene>
    <name evidence="3" type="ORF">Fmac_019667</name>
</gene>
<dbReference type="Gene3D" id="1.20.140.40">
    <property type="entry name" value="Invertase/pectin methylesterase inhibitor family protein"/>
    <property type="match status" value="1"/>
</dbReference>
<dbReference type="Pfam" id="PF04043">
    <property type="entry name" value="PMEI"/>
    <property type="match status" value="1"/>
</dbReference>
<dbReference type="SUPFAM" id="SSF101148">
    <property type="entry name" value="Plant invertase/pectin methylesterase inhibitor"/>
    <property type="match status" value="1"/>
</dbReference>
<dbReference type="InterPro" id="IPR035513">
    <property type="entry name" value="Invertase/methylesterase_inhib"/>
</dbReference>
<dbReference type="EMBL" id="JBGMDY010000006">
    <property type="protein sequence ID" value="KAL2332086.1"/>
    <property type="molecule type" value="Genomic_DNA"/>
</dbReference>
<dbReference type="PANTHER" id="PTHR31890">
    <property type="entry name" value="PLANT INVERTASE/PECTIN METHYLESTERASE INHIBITOR SUPERFAMILY PROTEIN"/>
    <property type="match status" value="1"/>
</dbReference>
<evidence type="ECO:0000256" key="1">
    <source>
        <dbReference type="SAM" id="SignalP"/>
    </source>
</evidence>
<dbReference type="Proteomes" id="UP001603857">
    <property type="component" value="Unassembled WGS sequence"/>
</dbReference>
<comment type="caution">
    <text evidence="3">The sequence shown here is derived from an EMBL/GenBank/DDBJ whole genome shotgun (WGS) entry which is preliminary data.</text>
</comment>
<sequence>MLSLCMILISHFYLLANARVYNHHTLVGEDGDLITNVCRGAGDFKANCSIILREDPKVVNANNYFDISKAILELAIRKTSAARNFMKELTKNNDSPAITACIADYEFAIDFFNHSLDELKESPATAVYDAKIVINNPYFCSVQLENAHIVNPSIDALNYQTSLLSVCASQAISYTIPPPRHP</sequence>
<keyword evidence="4" id="KW-1185">Reference proteome</keyword>
<organism evidence="3 4">
    <name type="scientific">Flemingia macrophylla</name>
    <dbReference type="NCBI Taxonomy" id="520843"/>
    <lineage>
        <taxon>Eukaryota</taxon>
        <taxon>Viridiplantae</taxon>
        <taxon>Streptophyta</taxon>
        <taxon>Embryophyta</taxon>
        <taxon>Tracheophyta</taxon>
        <taxon>Spermatophyta</taxon>
        <taxon>Magnoliopsida</taxon>
        <taxon>eudicotyledons</taxon>
        <taxon>Gunneridae</taxon>
        <taxon>Pentapetalae</taxon>
        <taxon>rosids</taxon>
        <taxon>fabids</taxon>
        <taxon>Fabales</taxon>
        <taxon>Fabaceae</taxon>
        <taxon>Papilionoideae</taxon>
        <taxon>50 kb inversion clade</taxon>
        <taxon>NPAAA clade</taxon>
        <taxon>indigoferoid/millettioid clade</taxon>
        <taxon>Phaseoleae</taxon>
        <taxon>Flemingia</taxon>
    </lineage>
</organism>
<keyword evidence="1" id="KW-0732">Signal</keyword>